<evidence type="ECO:0000313" key="2">
    <source>
        <dbReference type="RefSeq" id="XP_014678056.1"/>
    </source>
</evidence>
<keyword evidence="1" id="KW-1185">Reference proteome</keyword>
<sequence>MSKLPVLTQQPEFGLDEFRYLNYVHSLLCLYPVADVWRDYKATRSKFIDRCIRELMPSLTEGVDINAVASNFNQLCDILLSVVNEDFLVFSTGVFKDVLTTFDAVSDTYLEKVSDELIGIIEYIHDATIQMDSTKLDIHKSKSDQGILSTLRGCRANSNSVKSLDALLSRSQEQLIDSPFSISFLHTLVKLVAACSRVEQHLRGLHNMGTWTPGLQSIRNLKSVLKVASDVPLQTQSSIDAFMGHQVTTFDSSAPSGSTENAIRSIHGPLFTWEWRLIFKKLVCARRVHI</sequence>
<reference evidence="2" key="1">
    <citation type="submission" date="2025-08" db="UniProtKB">
        <authorList>
            <consortium name="RefSeq"/>
        </authorList>
    </citation>
    <scope>IDENTIFICATION</scope>
</reference>
<dbReference type="Proteomes" id="UP000695022">
    <property type="component" value="Unplaced"/>
</dbReference>
<gene>
    <name evidence="2" type="primary">LOC106817858</name>
</gene>
<dbReference type="RefSeq" id="XP_014678056.1">
    <property type="nucleotide sequence ID" value="XM_014822570.1"/>
</dbReference>
<name>A0ABM1F0T5_PRICU</name>
<dbReference type="GeneID" id="106817858"/>
<accession>A0ABM1F0T5</accession>
<evidence type="ECO:0000313" key="1">
    <source>
        <dbReference type="Proteomes" id="UP000695022"/>
    </source>
</evidence>
<dbReference type="InterPro" id="IPR027993">
    <property type="entry name" value="DUF4495"/>
</dbReference>
<protein>
    <submittedName>
        <fullName evidence="2">Uncharacterized protein LOC106817858</fullName>
    </submittedName>
</protein>
<proteinExistence type="predicted"/>
<dbReference type="PANTHER" id="PTHR33960:SF1">
    <property type="entry name" value="SIMILAR TO KIAA0825 PROTEIN"/>
    <property type="match status" value="1"/>
</dbReference>
<dbReference type="PANTHER" id="PTHR33960">
    <property type="entry name" value="SIMILAR TO KIAA0825 PROTEIN"/>
    <property type="match status" value="1"/>
</dbReference>
<organism evidence="1 2">
    <name type="scientific">Priapulus caudatus</name>
    <name type="common">Priapulid worm</name>
    <dbReference type="NCBI Taxonomy" id="37621"/>
    <lineage>
        <taxon>Eukaryota</taxon>
        <taxon>Metazoa</taxon>
        <taxon>Ecdysozoa</taxon>
        <taxon>Scalidophora</taxon>
        <taxon>Priapulida</taxon>
        <taxon>Priapulimorpha</taxon>
        <taxon>Priapulimorphida</taxon>
        <taxon>Priapulidae</taxon>
        <taxon>Priapulus</taxon>
    </lineage>
</organism>